<accession>A0A239WLE7</accession>
<dbReference type="AlphaFoldDB" id="A0A239WLE7"/>
<protein>
    <submittedName>
        <fullName evidence="4">Amino acid ABC transporter substrate-binding protein</fullName>
    </submittedName>
</protein>
<feature type="domain" description="Solute-binding protein family 3/N-terminal" evidence="3">
    <location>
        <begin position="29"/>
        <end position="264"/>
    </location>
</feature>
<feature type="chain" id="PRO_5013190125" evidence="2">
    <location>
        <begin position="25"/>
        <end position="272"/>
    </location>
</feature>
<dbReference type="PANTHER" id="PTHR35936:SF19">
    <property type="entry name" value="AMINO-ACID-BINDING PROTEIN YXEM-RELATED"/>
    <property type="match status" value="1"/>
</dbReference>
<dbReference type="Pfam" id="PF00497">
    <property type="entry name" value="SBP_bac_3"/>
    <property type="match status" value="1"/>
</dbReference>
<dbReference type="KEGG" id="saco:SAME_00465"/>
<dbReference type="RefSeq" id="WP_095121819.1">
    <property type="nucleotide sequence ID" value="NZ_LT906454.1"/>
</dbReference>
<keyword evidence="1 2" id="KW-0732">Signal</keyword>
<dbReference type="OrthoDB" id="8613538at2"/>
<proteinExistence type="predicted"/>
<name>A0A239WLE7_STRAI</name>
<dbReference type="SMART" id="SM00062">
    <property type="entry name" value="PBPb"/>
    <property type="match status" value="1"/>
</dbReference>
<evidence type="ECO:0000256" key="2">
    <source>
        <dbReference type="SAM" id="SignalP"/>
    </source>
</evidence>
<evidence type="ECO:0000256" key="1">
    <source>
        <dbReference type="ARBA" id="ARBA00022729"/>
    </source>
</evidence>
<dbReference type="InterPro" id="IPR001638">
    <property type="entry name" value="Solute-binding_3/MltF_N"/>
</dbReference>
<evidence type="ECO:0000313" key="5">
    <source>
        <dbReference type="Proteomes" id="UP000215144"/>
    </source>
</evidence>
<dbReference type="Gene3D" id="3.40.190.10">
    <property type="entry name" value="Periplasmic binding protein-like II"/>
    <property type="match status" value="2"/>
</dbReference>
<reference evidence="4 5" key="1">
    <citation type="submission" date="2017-06" db="EMBL/GenBank/DDBJ databases">
        <authorList>
            <consortium name="Pathogen Informatics"/>
        </authorList>
    </citation>
    <scope>NUCLEOTIDE SEQUENCE [LARGE SCALE GENOMIC DNA]</scope>
    <source>
        <strain evidence="4 5">NCTC11291</strain>
    </source>
</reference>
<evidence type="ECO:0000259" key="3">
    <source>
        <dbReference type="SMART" id="SM00062"/>
    </source>
</evidence>
<dbReference type="SUPFAM" id="SSF53850">
    <property type="entry name" value="Periplasmic binding protein-like II"/>
    <property type="match status" value="1"/>
</dbReference>
<feature type="signal peptide" evidence="2">
    <location>
        <begin position="1"/>
        <end position="24"/>
    </location>
</feature>
<organism evidence="4 5">
    <name type="scientific">Streptococcus acidominimus</name>
    <dbReference type="NCBI Taxonomy" id="1326"/>
    <lineage>
        <taxon>Bacteria</taxon>
        <taxon>Bacillati</taxon>
        <taxon>Bacillota</taxon>
        <taxon>Bacilli</taxon>
        <taxon>Lactobacillales</taxon>
        <taxon>Streptococcaceae</taxon>
        <taxon>Streptococcus</taxon>
    </lineage>
</organism>
<dbReference type="Proteomes" id="UP000215144">
    <property type="component" value="Chromosome 1"/>
</dbReference>
<gene>
    <name evidence="4" type="primary">yxeM</name>
    <name evidence="4" type="ORF">SAMEA4504048_00465</name>
</gene>
<evidence type="ECO:0000313" key="4">
    <source>
        <dbReference type="EMBL" id="SNV35307.1"/>
    </source>
</evidence>
<sequence>MRLKQLFVLITSLVLVLSASSVYADQKKTIVVPTDSDTKPFTYKENGKFKGYDIDVVKAIFKDSKRYKVTFKTVSFSSILTGVDAGRYQLAANDFNYNEERAEKYLFSEPISKSNYAIAAKKGTSFDSLEAVSGKSVEVYSGSNYAQILENWNEKHSDKKPIAIRYVANTVTLPQRLQNIENGKVDFLIYDAISLKTVIADQGLSLDVTDVEDKLGTYKDGLEYLLLPKDEEGETLQTYVNKRIKTLQENGTLSKLSQKHFGGDFSTTSDKQ</sequence>
<dbReference type="PANTHER" id="PTHR35936">
    <property type="entry name" value="MEMBRANE-BOUND LYTIC MUREIN TRANSGLYCOSYLASE F"/>
    <property type="match status" value="1"/>
</dbReference>
<dbReference type="EMBL" id="LT906454">
    <property type="protein sequence ID" value="SNV35307.1"/>
    <property type="molecule type" value="Genomic_DNA"/>
</dbReference>